<comment type="caution">
    <text evidence="2">The sequence shown here is derived from an EMBL/GenBank/DDBJ whole genome shotgun (WGS) entry which is preliminary data.</text>
</comment>
<dbReference type="PANTHER" id="PTHR43689:SF8">
    <property type="entry name" value="ALPHA_BETA-HYDROLASES SUPERFAMILY PROTEIN"/>
    <property type="match status" value="1"/>
</dbReference>
<dbReference type="SUPFAM" id="SSF53474">
    <property type="entry name" value="alpha/beta-Hydrolases"/>
    <property type="match status" value="1"/>
</dbReference>
<dbReference type="Pfam" id="PF00561">
    <property type="entry name" value="Abhydrolase_1"/>
    <property type="match status" value="1"/>
</dbReference>
<dbReference type="RefSeq" id="WP_259413658.1">
    <property type="nucleotide sequence ID" value="NZ_JANWGH010000001.1"/>
</dbReference>
<name>A0ABT2G3Y9_9BACT</name>
<sequence>MKFSQNPFGKLHYQIEGKGEETVLLFHGFGQSMEDMKPFSQIRKPNQRFIYIDIFYHGKSQWFDSKKPLSKNTWKAFIQKLKQEIGFQNFHLIGYSMGGKFALLTFELFNREAQSLTLLAPDGIKTGLWYSISSYPGSFHGVFKGVIFKPHLFFGLMNGLNSAGLLESSIVKFVQTQMETRSKRAQVYFTWRVFGGIHLHLGKIIRQAKKNKTPIKLFIGEYDKMITHENLNRFSSKIPQIQEVILPVGHGQLITKTVEYLKKESS</sequence>
<dbReference type="Gene3D" id="3.40.50.1820">
    <property type="entry name" value="alpha/beta hydrolase"/>
    <property type="match status" value="1"/>
</dbReference>
<dbReference type="GO" id="GO:0016787">
    <property type="term" value="F:hydrolase activity"/>
    <property type="evidence" value="ECO:0007669"/>
    <property type="project" value="UniProtKB-KW"/>
</dbReference>
<gene>
    <name evidence="2" type="ORF">NY014_06035</name>
</gene>
<keyword evidence="2" id="KW-0378">Hydrolase</keyword>
<dbReference type="PANTHER" id="PTHR43689">
    <property type="entry name" value="HYDROLASE"/>
    <property type="match status" value="1"/>
</dbReference>
<reference evidence="2 3" key="1">
    <citation type="submission" date="2022-08" db="EMBL/GenBank/DDBJ databases">
        <title>Algoriphagus sp. CAU 1643 isolated from mud.</title>
        <authorList>
            <person name="Kim W."/>
        </authorList>
    </citation>
    <scope>NUCLEOTIDE SEQUENCE [LARGE SCALE GENOMIC DNA]</scope>
    <source>
        <strain evidence="2 3">CAU 1643</strain>
    </source>
</reference>
<feature type="domain" description="AB hydrolase-1" evidence="1">
    <location>
        <begin position="22"/>
        <end position="256"/>
    </location>
</feature>
<dbReference type="Proteomes" id="UP001206788">
    <property type="component" value="Unassembled WGS sequence"/>
</dbReference>
<protein>
    <submittedName>
        <fullName evidence="2">Alpha/beta hydrolase</fullName>
    </submittedName>
</protein>
<keyword evidence="3" id="KW-1185">Reference proteome</keyword>
<dbReference type="EMBL" id="JANWGH010000001">
    <property type="protein sequence ID" value="MCS5489979.1"/>
    <property type="molecule type" value="Genomic_DNA"/>
</dbReference>
<evidence type="ECO:0000313" key="2">
    <source>
        <dbReference type="EMBL" id="MCS5489979.1"/>
    </source>
</evidence>
<dbReference type="InterPro" id="IPR029058">
    <property type="entry name" value="AB_hydrolase_fold"/>
</dbReference>
<evidence type="ECO:0000259" key="1">
    <source>
        <dbReference type="Pfam" id="PF00561"/>
    </source>
</evidence>
<proteinExistence type="predicted"/>
<organism evidence="2 3">
    <name type="scientific">Algoriphagus limi</name>
    <dbReference type="NCBI Taxonomy" id="2975273"/>
    <lineage>
        <taxon>Bacteria</taxon>
        <taxon>Pseudomonadati</taxon>
        <taxon>Bacteroidota</taxon>
        <taxon>Cytophagia</taxon>
        <taxon>Cytophagales</taxon>
        <taxon>Cyclobacteriaceae</taxon>
        <taxon>Algoriphagus</taxon>
    </lineage>
</organism>
<evidence type="ECO:0000313" key="3">
    <source>
        <dbReference type="Proteomes" id="UP001206788"/>
    </source>
</evidence>
<accession>A0ABT2G3Y9</accession>
<dbReference type="InterPro" id="IPR000073">
    <property type="entry name" value="AB_hydrolase_1"/>
</dbReference>